<dbReference type="InterPro" id="IPR013655">
    <property type="entry name" value="PAS_fold_3"/>
</dbReference>
<keyword evidence="3" id="KW-0597">Phosphoprotein</keyword>
<dbReference type="Gene3D" id="3.30.565.10">
    <property type="entry name" value="Histidine kinase-like ATPase, C-terminal domain"/>
    <property type="match status" value="1"/>
</dbReference>
<dbReference type="SMART" id="SM00388">
    <property type="entry name" value="HisKA"/>
    <property type="match status" value="1"/>
</dbReference>
<feature type="domain" description="PAS" evidence="9">
    <location>
        <begin position="10"/>
        <end position="81"/>
    </location>
</feature>
<reference evidence="11" key="2">
    <citation type="submission" date="2020-09" db="EMBL/GenBank/DDBJ databases">
        <authorList>
            <person name="Sun Q."/>
            <person name="Zhou Y."/>
        </authorList>
    </citation>
    <scope>NUCLEOTIDE SEQUENCE</scope>
    <source>
        <strain evidence="11">CGMCC 1.15725</strain>
    </source>
</reference>
<dbReference type="Pfam" id="PF00512">
    <property type="entry name" value="HisKA"/>
    <property type="match status" value="1"/>
</dbReference>
<dbReference type="PROSITE" id="PS50113">
    <property type="entry name" value="PAC"/>
    <property type="match status" value="3"/>
</dbReference>
<dbReference type="Pfam" id="PF02518">
    <property type="entry name" value="HATPase_c"/>
    <property type="match status" value="1"/>
</dbReference>
<dbReference type="FunFam" id="1.10.287.130:FF:000001">
    <property type="entry name" value="Two-component sensor histidine kinase"/>
    <property type="match status" value="1"/>
</dbReference>
<evidence type="ECO:0000256" key="5">
    <source>
        <dbReference type="ARBA" id="ARBA00022777"/>
    </source>
</evidence>
<dbReference type="EMBL" id="BMJQ01000003">
    <property type="protein sequence ID" value="GGF10970.1"/>
    <property type="molecule type" value="Genomic_DNA"/>
</dbReference>
<dbReference type="InterPro" id="IPR035965">
    <property type="entry name" value="PAS-like_dom_sf"/>
</dbReference>
<keyword evidence="5 11" id="KW-0418">Kinase</keyword>
<accession>A0A8J2YRE5</accession>
<feature type="domain" description="PAC" evidence="10">
    <location>
        <begin position="212"/>
        <end position="265"/>
    </location>
</feature>
<comment type="catalytic activity">
    <reaction evidence="1">
        <text>ATP + protein L-histidine = ADP + protein N-phospho-L-histidine.</text>
        <dbReference type="EC" id="2.7.13.3"/>
    </reaction>
</comment>
<dbReference type="InterPro" id="IPR005467">
    <property type="entry name" value="His_kinase_dom"/>
</dbReference>
<evidence type="ECO:0000256" key="6">
    <source>
        <dbReference type="ARBA" id="ARBA00023012"/>
    </source>
</evidence>
<evidence type="ECO:0000313" key="12">
    <source>
        <dbReference type="Proteomes" id="UP000646365"/>
    </source>
</evidence>
<comment type="caution">
    <text evidence="11">The sequence shown here is derived from an EMBL/GenBank/DDBJ whole genome shotgun (WGS) entry which is preliminary data.</text>
</comment>
<dbReference type="NCBIfam" id="TIGR00229">
    <property type="entry name" value="sensory_box"/>
    <property type="match status" value="3"/>
</dbReference>
<dbReference type="FunFam" id="3.30.565.10:FF:000006">
    <property type="entry name" value="Sensor histidine kinase WalK"/>
    <property type="match status" value="1"/>
</dbReference>
<feature type="domain" description="PAS" evidence="9">
    <location>
        <begin position="138"/>
        <end position="209"/>
    </location>
</feature>
<dbReference type="PROSITE" id="PS50112">
    <property type="entry name" value="PAS"/>
    <property type="match status" value="3"/>
</dbReference>
<evidence type="ECO:0000256" key="1">
    <source>
        <dbReference type="ARBA" id="ARBA00000085"/>
    </source>
</evidence>
<reference evidence="11" key="1">
    <citation type="journal article" date="2014" name="Int. J. Syst. Evol. Microbiol.">
        <title>Complete genome sequence of Corynebacterium casei LMG S-19264T (=DSM 44701T), isolated from a smear-ripened cheese.</title>
        <authorList>
            <consortium name="US DOE Joint Genome Institute (JGI-PGF)"/>
            <person name="Walter F."/>
            <person name="Albersmeier A."/>
            <person name="Kalinowski J."/>
            <person name="Ruckert C."/>
        </authorList>
    </citation>
    <scope>NUCLEOTIDE SEQUENCE</scope>
    <source>
        <strain evidence="11">CGMCC 1.15725</strain>
    </source>
</reference>
<dbReference type="PRINTS" id="PR00344">
    <property type="entry name" value="BCTRLSENSOR"/>
</dbReference>
<dbReference type="SUPFAM" id="SSF47384">
    <property type="entry name" value="Homodimeric domain of signal transducing histidine kinase"/>
    <property type="match status" value="1"/>
</dbReference>
<keyword evidence="12" id="KW-1185">Reference proteome</keyword>
<dbReference type="InterPro" id="IPR001610">
    <property type="entry name" value="PAC"/>
</dbReference>
<dbReference type="InterPro" id="IPR052162">
    <property type="entry name" value="Sensor_kinase/Photoreceptor"/>
</dbReference>
<dbReference type="AlphaFoldDB" id="A0A8J2YRE5"/>
<evidence type="ECO:0000259" key="10">
    <source>
        <dbReference type="PROSITE" id="PS50113"/>
    </source>
</evidence>
<evidence type="ECO:0000256" key="2">
    <source>
        <dbReference type="ARBA" id="ARBA00012438"/>
    </source>
</evidence>
<dbReference type="Proteomes" id="UP000646365">
    <property type="component" value="Unassembled WGS sequence"/>
</dbReference>
<name>A0A8J2YRE5_9PROT</name>
<evidence type="ECO:0000256" key="3">
    <source>
        <dbReference type="ARBA" id="ARBA00022553"/>
    </source>
</evidence>
<dbReference type="EC" id="2.7.13.3" evidence="2"/>
<dbReference type="Gene3D" id="1.10.287.130">
    <property type="match status" value="1"/>
</dbReference>
<keyword evidence="4" id="KW-0808">Transferase</keyword>
<dbReference type="PROSITE" id="PS50109">
    <property type="entry name" value="HIS_KIN"/>
    <property type="match status" value="1"/>
</dbReference>
<evidence type="ECO:0000256" key="7">
    <source>
        <dbReference type="ARBA" id="ARBA00023136"/>
    </source>
</evidence>
<evidence type="ECO:0000259" key="9">
    <source>
        <dbReference type="PROSITE" id="PS50112"/>
    </source>
</evidence>
<dbReference type="InterPro" id="IPR004358">
    <property type="entry name" value="Sig_transdc_His_kin-like_C"/>
</dbReference>
<dbReference type="PANTHER" id="PTHR43304">
    <property type="entry name" value="PHYTOCHROME-LIKE PROTEIN CPH1"/>
    <property type="match status" value="1"/>
</dbReference>
<feature type="domain" description="PAC" evidence="10">
    <location>
        <begin position="339"/>
        <end position="392"/>
    </location>
</feature>
<dbReference type="InterPro" id="IPR000700">
    <property type="entry name" value="PAS-assoc_C"/>
</dbReference>
<feature type="domain" description="PAS" evidence="9">
    <location>
        <begin position="266"/>
        <end position="336"/>
    </location>
</feature>
<feature type="domain" description="Histidine kinase" evidence="8">
    <location>
        <begin position="410"/>
        <end position="631"/>
    </location>
</feature>
<protein>
    <recommendedName>
        <fullName evidence="2">histidine kinase</fullName>
        <ecNumber evidence="2">2.7.13.3</ecNumber>
    </recommendedName>
</protein>
<dbReference type="InterPro" id="IPR000014">
    <property type="entry name" value="PAS"/>
</dbReference>
<dbReference type="CDD" id="cd00082">
    <property type="entry name" value="HisKA"/>
    <property type="match status" value="1"/>
</dbReference>
<dbReference type="SUPFAM" id="SSF55785">
    <property type="entry name" value="PYP-like sensor domain (PAS domain)"/>
    <property type="match status" value="3"/>
</dbReference>
<evidence type="ECO:0000313" key="11">
    <source>
        <dbReference type="EMBL" id="GGF10970.1"/>
    </source>
</evidence>
<proteinExistence type="predicted"/>
<dbReference type="InterPro" id="IPR036097">
    <property type="entry name" value="HisK_dim/P_sf"/>
</dbReference>
<dbReference type="SMART" id="SM00086">
    <property type="entry name" value="PAC"/>
    <property type="match status" value="3"/>
</dbReference>
<evidence type="ECO:0000256" key="4">
    <source>
        <dbReference type="ARBA" id="ARBA00022679"/>
    </source>
</evidence>
<dbReference type="PANTHER" id="PTHR43304:SF1">
    <property type="entry name" value="PAC DOMAIN-CONTAINING PROTEIN"/>
    <property type="match status" value="1"/>
</dbReference>
<dbReference type="RefSeq" id="WP_189044290.1">
    <property type="nucleotide sequence ID" value="NZ_BMJQ01000003.1"/>
</dbReference>
<dbReference type="Gene3D" id="3.30.450.20">
    <property type="entry name" value="PAS domain"/>
    <property type="match status" value="3"/>
</dbReference>
<dbReference type="InterPro" id="IPR003594">
    <property type="entry name" value="HATPase_dom"/>
</dbReference>
<keyword evidence="7" id="KW-0472">Membrane</keyword>
<sequence>MAPEAVARESEEQYRLLADSSIDMILVDNVEEGRRQYISPACFALTGYTPEEYLDGGFVESVHPDDFDRVARERAETIENGAATRSTYRLQRKDGSYRWVDVRRNPIFNPETGRVRLVHSIVRDVDDRERAYHDLHASEERYRLLADNSTDMILVFNVVEGRRHYVSPSCLALTGYTVEEYLSNRFAECVHPDDAERVARERDGTVKHGLKTQSTYRTRHRDGNYRWVEVRRSPIIDPATGQVLLMHAVVRDVEDRERAYRDLHASEERYRLLADNATDMIGRLDLAGRPTYISPACLPILGYAPDELIGQPIGELAHPEDRHLVDDAFRRLGSGAATASVIYRARRRDGVYLWLHLVMQHLRSGSAEAPREIVTTIRDFTPQKAIEERLEAARAEAERANQARTAFFSNMSHELRTPLNAIIGYSEMMRAGALGPLGNPKYKEFAARIEEGGHHLLNLINDILDYAKVEAGVLVLHEEPLDLVAEFRAAAGIIEAKALLGKVALETAVAADMPYLRADPTRLKQILLNLLSNAIKFTAPGGAVALSAATAADGGFVITVEDNGCGIDEADLPHVFEAFWQADNARNRKADGTGLGLPLVRALTEMHDGTVEISSQVGTGTKVVVTFPTDRAVRLSA</sequence>
<evidence type="ECO:0000259" key="8">
    <source>
        <dbReference type="PROSITE" id="PS50109"/>
    </source>
</evidence>
<gene>
    <name evidence="11" type="ORF">GCM10011611_15730</name>
</gene>
<dbReference type="SMART" id="SM00091">
    <property type="entry name" value="PAS"/>
    <property type="match status" value="3"/>
</dbReference>
<dbReference type="InterPro" id="IPR036890">
    <property type="entry name" value="HATPase_C_sf"/>
</dbReference>
<dbReference type="CDD" id="cd00130">
    <property type="entry name" value="PAS"/>
    <property type="match status" value="3"/>
</dbReference>
<organism evidence="11 12">
    <name type="scientific">Aliidongia dinghuensis</name>
    <dbReference type="NCBI Taxonomy" id="1867774"/>
    <lineage>
        <taxon>Bacteria</taxon>
        <taxon>Pseudomonadati</taxon>
        <taxon>Pseudomonadota</taxon>
        <taxon>Alphaproteobacteria</taxon>
        <taxon>Rhodospirillales</taxon>
        <taxon>Dongiaceae</taxon>
        <taxon>Aliidongia</taxon>
    </lineage>
</organism>
<dbReference type="Pfam" id="PF08447">
    <property type="entry name" value="PAS_3"/>
    <property type="match status" value="3"/>
</dbReference>
<dbReference type="SUPFAM" id="SSF55874">
    <property type="entry name" value="ATPase domain of HSP90 chaperone/DNA topoisomerase II/histidine kinase"/>
    <property type="match status" value="1"/>
</dbReference>
<dbReference type="InterPro" id="IPR003661">
    <property type="entry name" value="HisK_dim/P_dom"/>
</dbReference>
<dbReference type="GO" id="GO:0000155">
    <property type="term" value="F:phosphorelay sensor kinase activity"/>
    <property type="evidence" value="ECO:0007669"/>
    <property type="project" value="InterPro"/>
</dbReference>
<dbReference type="SMART" id="SM00387">
    <property type="entry name" value="HATPase_c"/>
    <property type="match status" value="1"/>
</dbReference>
<feature type="domain" description="PAC" evidence="10">
    <location>
        <begin position="84"/>
        <end position="137"/>
    </location>
</feature>
<keyword evidence="6" id="KW-0902">Two-component regulatory system</keyword>